<dbReference type="InterPro" id="IPR011876">
    <property type="entry name" value="IsopentenylPP_isomerase_typ1"/>
</dbReference>
<comment type="pathway">
    <text evidence="1 10">Isoprenoid biosynthesis; dimethylallyl diphosphate biosynthesis; dimethylallyl diphosphate from isopentenyl diphosphate: step 1/1.</text>
</comment>
<feature type="binding site" evidence="10">
    <location>
        <position position="116"/>
    </location>
    <ligand>
        <name>Mn(2+)</name>
        <dbReference type="ChEBI" id="CHEBI:29035"/>
    </ligand>
</feature>
<comment type="function">
    <text evidence="10">Catalyzes the 1,3-allylic rearrangement of the homoallylic substrate isopentenyl (IPP) to its highly electrophilic allylic isomer, dimethylallyl diphosphate (DMAPP).</text>
</comment>
<dbReference type="InterPro" id="IPR000086">
    <property type="entry name" value="NUDIX_hydrolase_dom"/>
</dbReference>
<evidence type="ECO:0000256" key="11">
    <source>
        <dbReference type="PIRSR" id="PIRSR018427-1"/>
    </source>
</evidence>
<feature type="binding site" evidence="10">
    <location>
        <position position="69"/>
    </location>
    <ligand>
        <name>Mn(2+)</name>
        <dbReference type="ChEBI" id="CHEBI:29035"/>
    </ligand>
</feature>
<dbReference type="InterPro" id="IPR015797">
    <property type="entry name" value="NUDIX_hydrolase-like_dom_sf"/>
</dbReference>
<dbReference type="CDD" id="cd02885">
    <property type="entry name" value="NUDIX_IPP_Isomerase"/>
    <property type="match status" value="1"/>
</dbReference>
<dbReference type="SUPFAM" id="SSF55811">
    <property type="entry name" value="Nudix"/>
    <property type="match status" value="1"/>
</dbReference>
<keyword evidence="6 10" id="KW-0460">Magnesium</keyword>
<protein>
    <recommendedName>
        <fullName evidence="3 10">Isopentenyl-diphosphate Delta-isomerase</fullName>
        <shortName evidence="10">IPP isomerase</shortName>
        <ecNumber evidence="3 10">5.3.3.2</ecNumber>
    </recommendedName>
    <alternativeName>
        <fullName evidence="10">IPP:DMAPP isomerase</fullName>
    </alternativeName>
    <alternativeName>
        <fullName evidence="10">Isopentenyl pyrophosphate isomerase</fullName>
    </alternativeName>
</protein>
<evidence type="ECO:0000256" key="8">
    <source>
        <dbReference type="ARBA" id="ARBA00023229"/>
    </source>
</evidence>
<dbReference type="GO" id="GO:0005737">
    <property type="term" value="C:cytoplasm"/>
    <property type="evidence" value="ECO:0007669"/>
    <property type="project" value="UniProtKB-SubCell"/>
</dbReference>
<evidence type="ECO:0000313" key="14">
    <source>
        <dbReference type="Proteomes" id="UP000270487"/>
    </source>
</evidence>
<evidence type="ECO:0000256" key="10">
    <source>
        <dbReference type="HAMAP-Rule" id="MF_00202"/>
    </source>
</evidence>
<evidence type="ECO:0000256" key="1">
    <source>
        <dbReference type="ARBA" id="ARBA00004826"/>
    </source>
</evidence>
<keyword evidence="5 10" id="KW-0479">Metal-binding</keyword>
<comment type="cofactor">
    <cofactor evidence="10">
        <name>Mn(2+)</name>
        <dbReference type="ChEBI" id="CHEBI:29035"/>
    </cofactor>
    <text evidence="10">Binds 1 Mn(2+) ion per subunit.</text>
</comment>
<dbReference type="PANTHER" id="PTHR10885">
    <property type="entry name" value="ISOPENTENYL-DIPHOSPHATE DELTA-ISOMERASE"/>
    <property type="match status" value="1"/>
</dbReference>
<dbReference type="PANTHER" id="PTHR10885:SF0">
    <property type="entry name" value="ISOPENTENYL-DIPHOSPHATE DELTA-ISOMERASE"/>
    <property type="match status" value="1"/>
</dbReference>
<feature type="active site" evidence="10 11">
    <location>
        <position position="67"/>
    </location>
</feature>
<dbReference type="PROSITE" id="PS51462">
    <property type="entry name" value="NUDIX"/>
    <property type="match status" value="1"/>
</dbReference>
<dbReference type="PIRSF" id="PIRSF018427">
    <property type="entry name" value="Isopntndiph_ism"/>
    <property type="match status" value="1"/>
</dbReference>
<dbReference type="Proteomes" id="UP000270487">
    <property type="component" value="Chromosome"/>
</dbReference>
<evidence type="ECO:0000313" key="13">
    <source>
        <dbReference type="EMBL" id="VEI63251.1"/>
    </source>
</evidence>
<dbReference type="Pfam" id="PF00293">
    <property type="entry name" value="NUDIX"/>
    <property type="match status" value="1"/>
</dbReference>
<feature type="binding site" evidence="10">
    <location>
        <position position="114"/>
    </location>
    <ligand>
        <name>Mn(2+)</name>
        <dbReference type="ChEBI" id="CHEBI:29035"/>
    </ligand>
</feature>
<dbReference type="FunFam" id="3.90.79.10:FF:000009">
    <property type="entry name" value="Isopentenyl-diphosphate Delta-isomerase"/>
    <property type="match status" value="1"/>
</dbReference>
<dbReference type="AlphaFoldDB" id="A0A3S4WS56"/>
<evidence type="ECO:0000256" key="3">
    <source>
        <dbReference type="ARBA" id="ARBA00012057"/>
    </source>
</evidence>
<keyword evidence="9 10" id="KW-0413">Isomerase</keyword>
<evidence type="ECO:0000256" key="2">
    <source>
        <dbReference type="ARBA" id="ARBA00007579"/>
    </source>
</evidence>
<keyword evidence="8 10" id="KW-0414">Isoprene biosynthesis</keyword>
<comment type="similarity">
    <text evidence="2 10">Belongs to the IPP isomerase type 1 family.</text>
</comment>
<evidence type="ECO:0000256" key="6">
    <source>
        <dbReference type="ARBA" id="ARBA00022842"/>
    </source>
</evidence>
<dbReference type="GO" id="GO:0046872">
    <property type="term" value="F:metal ion binding"/>
    <property type="evidence" value="ECO:0007669"/>
    <property type="project" value="UniProtKB-KW"/>
</dbReference>
<dbReference type="UniPathway" id="UPA00059">
    <property type="reaction ID" value="UER00104"/>
</dbReference>
<evidence type="ECO:0000256" key="5">
    <source>
        <dbReference type="ARBA" id="ARBA00022723"/>
    </source>
</evidence>
<dbReference type="GO" id="GO:0050992">
    <property type="term" value="P:dimethylallyl diphosphate biosynthetic process"/>
    <property type="evidence" value="ECO:0007669"/>
    <property type="project" value="UniProtKB-UniRule"/>
</dbReference>
<keyword evidence="7 10" id="KW-0464">Manganese</keyword>
<evidence type="ECO:0000256" key="7">
    <source>
        <dbReference type="ARBA" id="ARBA00023211"/>
    </source>
</evidence>
<keyword evidence="4 10" id="KW-0963">Cytoplasm</keyword>
<dbReference type="RefSeq" id="WP_141131073.1">
    <property type="nucleotide sequence ID" value="NZ_CAMKMY010000035.1"/>
</dbReference>
<feature type="domain" description="Nudix hydrolase" evidence="12">
    <location>
        <begin position="30"/>
        <end position="164"/>
    </location>
</feature>
<dbReference type="GO" id="GO:0004452">
    <property type="term" value="F:isopentenyl-diphosphate delta-isomerase activity"/>
    <property type="evidence" value="ECO:0007669"/>
    <property type="project" value="UniProtKB-UniRule"/>
</dbReference>
<gene>
    <name evidence="10 13" type="primary">idi</name>
    <name evidence="13" type="ORF">NCTC13193_00706</name>
</gene>
<evidence type="ECO:0000256" key="4">
    <source>
        <dbReference type="ARBA" id="ARBA00022490"/>
    </source>
</evidence>
<reference evidence="13 14" key="1">
    <citation type="submission" date="2018-12" db="EMBL/GenBank/DDBJ databases">
        <authorList>
            <consortium name="Pathogen Informatics"/>
        </authorList>
    </citation>
    <scope>NUCLEOTIDE SEQUENCE [LARGE SCALE GENOMIC DNA]</scope>
    <source>
        <strain evidence="13 14">NCTC13193</strain>
    </source>
</reference>
<dbReference type="HAMAP" id="MF_00202">
    <property type="entry name" value="Idi"/>
    <property type="match status" value="1"/>
</dbReference>
<dbReference type="NCBIfam" id="TIGR02150">
    <property type="entry name" value="IPP_isom_1"/>
    <property type="match status" value="1"/>
</dbReference>
<dbReference type="EC" id="5.3.3.2" evidence="3 10"/>
<evidence type="ECO:0000256" key="9">
    <source>
        <dbReference type="ARBA" id="ARBA00023235"/>
    </source>
</evidence>
<dbReference type="InterPro" id="IPR056375">
    <property type="entry name" value="Idi_bact"/>
</dbReference>
<dbReference type="EMBL" id="LR134492">
    <property type="protein sequence ID" value="VEI63251.1"/>
    <property type="molecule type" value="Genomic_DNA"/>
</dbReference>
<accession>A0A3S4WS56</accession>
<dbReference type="Gene3D" id="3.90.79.10">
    <property type="entry name" value="Nucleoside Triphosphate Pyrophosphohydrolase"/>
    <property type="match status" value="1"/>
</dbReference>
<proteinExistence type="inferred from homology"/>
<feature type="binding site" evidence="10">
    <location>
        <position position="32"/>
    </location>
    <ligand>
        <name>Mn(2+)</name>
        <dbReference type="ChEBI" id="CHEBI:29035"/>
    </ligand>
</feature>
<comment type="cofactor">
    <cofactor evidence="10">
        <name>Mg(2+)</name>
        <dbReference type="ChEBI" id="CHEBI:18420"/>
    </cofactor>
    <text evidence="10">Binds 1 Mg(2+) ion per subunit. The magnesium ion binds only when substrate is bound.</text>
</comment>
<feature type="active site" evidence="10 11">
    <location>
        <position position="116"/>
    </location>
</feature>
<comment type="catalytic activity">
    <reaction evidence="10">
        <text>isopentenyl diphosphate = dimethylallyl diphosphate</text>
        <dbReference type="Rhea" id="RHEA:23284"/>
        <dbReference type="ChEBI" id="CHEBI:57623"/>
        <dbReference type="ChEBI" id="CHEBI:128769"/>
        <dbReference type="EC" id="5.3.3.2"/>
    </reaction>
</comment>
<organism evidence="13 14">
    <name type="scientific">Serratia fonticola</name>
    <dbReference type="NCBI Taxonomy" id="47917"/>
    <lineage>
        <taxon>Bacteria</taxon>
        <taxon>Pseudomonadati</taxon>
        <taxon>Pseudomonadota</taxon>
        <taxon>Gammaproteobacteria</taxon>
        <taxon>Enterobacterales</taxon>
        <taxon>Yersiniaceae</taxon>
        <taxon>Serratia</taxon>
    </lineage>
</organism>
<dbReference type="GO" id="GO:0008299">
    <property type="term" value="P:isoprenoid biosynthetic process"/>
    <property type="evidence" value="ECO:0007669"/>
    <property type="project" value="UniProtKB-UniRule"/>
</dbReference>
<comment type="subunit">
    <text evidence="10">Homodimer.</text>
</comment>
<feature type="binding site" evidence="10">
    <location>
        <position position="87"/>
    </location>
    <ligand>
        <name>Mg(2+)</name>
        <dbReference type="ChEBI" id="CHEBI:18420"/>
    </ligand>
</feature>
<dbReference type="NCBIfam" id="NF002995">
    <property type="entry name" value="PRK03759.1"/>
    <property type="match status" value="1"/>
</dbReference>
<comment type="subcellular location">
    <subcellularLocation>
        <location evidence="10">Cytoplasm</location>
    </subcellularLocation>
</comment>
<sequence>MTQQHVVLLDEQGQPTCVMEKYAAHQRQTPLHLAFSSWIFNPQGELLITRRALSKKAWPGVWTNSVCGHPQWQESAEHAIEQRCLYEVGLSVEQITAVAPDFRYCETDASGIMENEICPVYAALATGAVAARADEVMDFHWVDLPALIAAVAATPWAFSPWMGQQLANAKTEQNLIAFATRTST</sequence>
<name>A0A3S4WS56_SERFO</name>
<evidence type="ECO:0000259" key="12">
    <source>
        <dbReference type="PROSITE" id="PS51462"/>
    </source>
</evidence>
<feature type="binding site" evidence="10">
    <location>
        <position position="25"/>
    </location>
    <ligand>
        <name>Mn(2+)</name>
        <dbReference type="ChEBI" id="CHEBI:29035"/>
    </ligand>
</feature>